<feature type="coiled-coil region" evidence="3">
    <location>
        <begin position="368"/>
        <end position="412"/>
    </location>
</feature>
<sequence length="467" mass="53555">MLTPRFKLSQDENHVFIVVHAPYTNIGDTEIDVDGENFLFVSSPYFLRLRLPGRIVESERSKGSFNCDAGDFELSFDKETPGEHFENLDMITSLLAPRDIPDVNPALVEILDEDGITFDDSEENSNDTPKYSFGFANKVTMEFSEIGSEFPQVFELKVPENFAISERNNLRIEYENDKFSADHYLADLYDDELIAPYLSSGPLYEGPEHENVEFTVDDISLLKELPNKHYLLTKTDKHQVMLGLVDILYGYCYDQRTTLQESTVESSWTINKLSSTLSWFCVFNDVKEVLVACYRRALVFPIFRNFQLCEKVKNDLLSLLRKGKKFIIKCFIQIHGLFNVSADPRYILNQLYIKDYLVFLQKCRGEEFDELCNNIANIEIMKSDLELELEELEDAADMVQQEEAEIMENEMALKMASMSLLPGLKKNNIIFEEESDEYETSSSDSSSDSSDESSDDLDSDDDDEAAL</sequence>
<dbReference type="EMBL" id="JBEDNZ010000024">
    <property type="protein sequence ID" value="KAL0811341.1"/>
    <property type="molecule type" value="Genomic_DNA"/>
</dbReference>
<accession>A0ABD0SCB5</accession>
<gene>
    <name evidence="6" type="ORF">ABMA28_009751</name>
</gene>
<feature type="region of interest" description="Disordered" evidence="4">
    <location>
        <begin position="432"/>
        <end position="467"/>
    </location>
</feature>
<proteinExistence type="inferred from homology"/>
<dbReference type="PANTHER" id="PTHR12967:SF0">
    <property type="entry name" value="PROTEIN SHQ1 HOMOLOG"/>
    <property type="match status" value="1"/>
</dbReference>
<dbReference type="PROSITE" id="PS51203">
    <property type="entry name" value="CS"/>
    <property type="match status" value="1"/>
</dbReference>
<dbReference type="AlphaFoldDB" id="A0ABD0SCB5"/>
<dbReference type="Pfam" id="PF21413">
    <property type="entry name" value="SHQ1-like_CS"/>
    <property type="match status" value="1"/>
</dbReference>
<reference evidence="6 7" key="1">
    <citation type="submission" date="2024-06" db="EMBL/GenBank/DDBJ databases">
        <title>A chromosome-level genome assembly of beet webworm, Loxostege sticticalis.</title>
        <authorList>
            <person name="Zhang Y."/>
        </authorList>
    </citation>
    <scope>NUCLEOTIDE SEQUENCE [LARGE SCALE GENOMIC DNA]</scope>
    <source>
        <strain evidence="6">AQ028</strain>
        <tissue evidence="6">Male pupae</tissue>
    </source>
</reference>
<dbReference type="InterPro" id="IPR007009">
    <property type="entry name" value="Shq1_C"/>
</dbReference>
<feature type="compositionally biased region" description="Acidic residues" evidence="4">
    <location>
        <begin position="449"/>
        <end position="467"/>
    </location>
</feature>
<evidence type="ECO:0000259" key="5">
    <source>
        <dbReference type="PROSITE" id="PS51203"/>
    </source>
</evidence>
<dbReference type="SUPFAM" id="SSF49764">
    <property type="entry name" value="HSP20-like chaperones"/>
    <property type="match status" value="1"/>
</dbReference>
<evidence type="ECO:0000256" key="3">
    <source>
        <dbReference type="SAM" id="Coils"/>
    </source>
</evidence>
<evidence type="ECO:0000313" key="7">
    <source>
        <dbReference type="Proteomes" id="UP001549921"/>
    </source>
</evidence>
<dbReference type="Pfam" id="PF04925">
    <property type="entry name" value="SHQ1"/>
    <property type="match status" value="1"/>
</dbReference>
<dbReference type="InterPro" id="IPR048696">
    <property type="entry name" value="SHQ1-like_CS"/>
</dbReference>
<evidence type="ECO:0000256" key="4">
    <source>
        <dbReference type="SAM" id="MobiDB-lite"/>
    </source>
</evidence>
<evidence type="ECO:0000256" key="1">
    <source>
        <dbReference type="ARBA" id="ARBA00005607"/>
    </source>
</evidence>
<organism evidence="6 7">
    <name type="scientific">Loxostege sticticalis</name>
    <name type="common">Beet webworm moth</name>
    <dbReference type="NCBI Taxonomy" id="481309"/>
    <lineage>
        <taxon>Eukaryota</taxon>
        <taxon>Metazoa</taxon>
        <taxon>Ecdysozoa</taxon>
        <taxon>Arthropoda</taxon>
        <taxon>Hexapoda</taxon>
        <taxon>Insecta</taxon>
        <taxon>Pterygota</taxon>
        <taxon>Neoptera</taxon>
        <taxon>Endopterygota</taxon>
        <taxon>Lepidoptera</taxon>
        <taxon>Glossata</taxon>
        <taxon>Ditrysia</taxon>
        <taxon>Pyraloidea</taxon>
        <taxon>Crambidae</taxon>
        <taxon>Pyraustinae</taxon>
        <taxon>Loxostege</taxon>
    </lineage>
</organism>
<feature type="domain" description="CS" evidence="5">
    <location>
        <begin position="1"/>
        <end position="89"/>
    </location>
</feature>
<protein>
    <recommendedName>
        <fullName evidence="2">Protein SHQ1 homolog</fullName>
    </recommendedName>
</protein>
<dbReference type="InterPro" id="IPR039742">
    <property type="entry name" value="Shq1"/>
</dbReference>
<comment type="caution">
    <text evidence="6">The sequence shown here is derived from an EMBL/GenBank/DDBJ whole genome shotgun (WGS) entry which is preliminary data.</text>
</comment>
<dbReference type="InterPro" id="IPR007052">
    <property type="entry name" value="CS_dom"/>
</dbReference>
<evidence type="ECO:0000256" key="2">
    <source>
        <dbReference type="ARBA" id="ARBA00013750"/>
    </source>
</evidence>
<dbReference type="PANTHER" id="PTHR12967">
    <property type="entry name" value="PROTEIN SHQ1 HOMOLOG"/>
    <property type="match status" value="1"/>
</dbReference>
<comment type="similarity">
    <text evidence="1">Belongs to the SHQ1 family.</text>
</comment>
<dbReference type="Proteomes" id="UP001549921">
    <property type="component" value="Unassembled WGS sequence"/>
</dbReference>
<dbReference type="InterPro" id="IPR008978">
    <property type="entry name" value="HSP20-like_chaperone"/>
</dbReference>
<dbReference type="Gene3D" id="2.60.40.790">
    <property type="match status" value="1"/>
</dbReference>
<keyword evidence="3" id="KW-0175">Coiled coil</keyword>
<name>A0ABD0SCB5_LOXSC</name>
<evidence type="ECO:0000313" key="6">
    <source>
        <dbReference type="EMBL" id="KAL0811341.1"/>
    </source>
</evidence>